<dbReference type="PROSITE" id="PS51387">
    <property type="entry name" value="FAD_PCMH"/>
    <property type="match status" value="1"/>
</dbReference>
<reference evidence="5" key="1">
    <citation type="submission" date="2018-05" db="EMBL/GenBank/DDBJ databases">
        <authorList>
            <person name="Lanie J.A."/>
            <person name="Ng W.-L."/>
            <person name="Kazmierczak K.M."/>
            <person name="Andrzejewski T.M."/>
            <person name="Davidsen T.M."/>
            <person name="Wayne K.J."/>
            <person name="Tettelin H."/>
            <person name="Glass J.I."/>
            <person name="Rusch D."/>
            <person name="Podicherti R."/>
            <person name="Tsui H.-C.T."/>
            <person name="Winkler M.E."/>
        </authorList>
    </citation>
    <scope>NUCLEOTIDE SEQUENCE</scope>
</reference>
<dbReference type="PANTHER" id="PTHR46568">
    <property type="entry name" value="ALKYLDIHYDROXYACETONEPHOSPHATE SYNTHASE, PEROXISOMAL"/>
    <property type="match status" value="1"/>
</dbReference>
<dbReference type="GO" id="GO:0071949">
    <property type="term" value="F:FAD binding"/>
    <property type="evidence" value="ECO:0007669"/>
    <property type="project" value="InterPro"/>
</dbReference>
<comment type="similarity">
    <text evidence="1">Belongs to the FAD-binding oxidoreductase/transferase type 4 family.</text>
</comment>
<dbReference type="GO" id="GO:0005777">
    <property type="term" value="C:peroxisome"/>
    <property type="evidence" value="ECO:0007669"/>
    <property type="project" value="UniProtKB-ARBA"/>
</dbReference>
<evidence type="ECO:0000313" key="5">
    <source>
        <dbReference type="EMBL" id="SVA13796.1"/>
    </source>
</evidence>
<evidence type="ECO:0000256" key="1">
    <source>
        <dbReference type="ARBA" id="ARBA00008000"/>
    </source>
</evidence>
<dbReference type="InterPro" id="IPR004113">
    <property type="entry name" value="FAD-bd_oxidored_4_C"/>
</dbReference>
<dbReference type="Gene3D" id="3.30.465.10">
    <property type="match status" value="1"/>
</dbReference>
<dbReference type="GO" id="GO:0008609">
    <property type="term" value="F:alkylglycerone-phosphate synthase activity"/>
    <property type="evidence" value="ECO:0007669"/>
    <property type="project" value="InterPro"/>
</dbReference>
<dbReference type="InterPro" id="IPR016169">
    <property type="entry name" value="FAD-bd_PCMH_sub2"/>
</dbReference>
<evidence type="ECO:0000259" key="4">
    <source>
        <dbReference type="PROSITE" id="PS51387"/>
    </source>
</evidence>
<dbReference type="Pfam" id="PF02913">
    <property type="entry name" value="FAD-oxidase_C"/>
    <property type="match status" value="1"/>
</dbReference>
<dbReference type="InterPro" id="IPR016164">
    <property type="entry name" value="FAD-linked_Oxase-like_C"/>
</dbReference>
<dbReference type="PANTHER" id="PTHR46568:SF1">
    <property type="entry name" value="ALKYLDIHYDROXYACETONEPHOSPHATE SYNTHASE, PEROXISOMAL"/>
    <property type="match status" value="1"/>
</dbReference>
<evidence type="ECO:0000256" key="3">
    <source>
        <dbReference type="ARBA" id="ARBA00022827"/>
    </source>
</evidence>
<dbReference type="InterPro" id="IPR036318">
    <property type="entry name" value="FAD-bd_PCMH-like_sf"/>
</dbReference>
<dbReference type="Pfam" id="PF01565">
    <property type="entry name" value="FAD_binding_4"/>
    <property type="match status" value="1"/>
</dbReference>
<dbReference type="EMBL" id="UINC01004365">
    <property type="protein sequence ID" value="SVA13796.1"/>
    <property type="molecule type" value="Genomic_DNA"/>
</dbReference>
<organism evidence="5">
    <name type="scientific">marine metagenome</name>
    <dbReference type="NCBI Taxonomy" id="408172"/>
    <lineage>
        <taxon>unclassified sequences</taxon>
        <taxon>metagenomes</taxon>
        <taxon>ecological metagenomes</taxon>
    </lineage>
</organism>
<protein>
    <recommendedName>
        <fullName evidence="4">FAD-binding PCMH-type domain-containing protein</fullName>
    </recommendedName>
</protein>
<accession>A0A381TCC2</accession>
<proteinExistence type="inferred from homology"/>
<gene>
    <name evidence="5" type="ORF">METZ01_LOCUS66650</name>
</gene>
<dbReference type="Gene3D" id="3.30.300.330">
    <property type="match status" value="1"/>
</dbReference>
<keyword evidence="2" id="KW-0285">Flavoprotein</keyword>
<dbReference type="InterPro" id="IPR016166">
    <property type="entry name" value="FAD-bd_PCMH"/>
</dbReference>
<dbReference type="SUPFAM" id="SSF56176">
    <property type="entry name" value="FAD-binding/transporter-associated domain-like"/>
    <property type="match status" value="1"/>
</dbReference>
<dbReference type="InterPro" id="IPR025650">
    <property type="entry name" value="Alkyl-DHAP_Synthase"/>
</dbReference>
<evidence type="ECO:0000256" key="2">
    <source>
        <dbReference type="ARBA" id="ARBA00022630"/>
    </source>
</evidence>
<dbReference type="InterPro" id="IPR006094">
    <property type="entry name" value="Oxid_FAD_bind_N"/>
</dbReference>
<name>A0A381TCC2_9ZZZZ</name>
<dbReference type="AlphaFoldDB" id="A0A381TCC2"/>
<dbReference type="GO" id="GO:0008610">
    <property type="term" value="P:lipid biosynthetic process"/>
    <property type="evidence" value="ECO:0007669"/>
    <property type="project" value="InterPro"/>
</dbReference>
<dbReference type="SUPFAM" id="SSF55103">
    <property type="entry name" value="FAD-linked oxidases, C-terminal domain"/>
    <property type="match status" value="1"/>
</dbReference>
<sequence>MKDWIDDLNNLLPKGRVSVSQEDILDHSYDAWSVSIKTRQQGKDDFFPDVIVYPQSEKEVSTLLAWASESKVPVTPWGAGSAVTGAPLPLTGGVSLDMSRMNKILNLDQKNLTVTVQAGIMGDKLENYLSERGLTLNHSPQSIERSTAGGWVATRSTGQFSSRYGGIEDLLLGINVVIPNGEIVEIKPAIRASMGPDLKEIFLGAEGTMGVITKVTFKIFVVNENQIFEAISFDTILAGIETMRKIMQIGLRPSLIRFYDEDESRHATKNDSFSGCIMFLGFEGISLVSSAEYQTAIGFCKEAGGLLLGPELVQDWMLRRFDYSTIEKIVSKPAGVAETVEVAHFWTGIYATYHELKKTLAEHVDEVLGHFSHAYPQGTSLYMILLSGTNREKSPAEAEETLRNIWKTTHKITSMTGAMAAHHHGVGIARMPIIVKELGTGMTILQLIKNAIDPSNVLCPGKLGISTCKK</sequence>
<feature type="domain" description="FAD-binding PCMH-type" evidence="4">
    <location>
        <begin position="44"/>
        <end position="222"/>
    </location>
</feature>
<keyword evidence="3" id="KW-0274">FAD</keyword>